<proteinExistence type="inferred from homology"/>
<keyword evidence="2" id="KW-0813">Transport</keyword>
<evidence type="ECO:0000313" key="11">
    <source>
        <dbReference type="EMBL" id="ABW68959.1"/>
    </source>
</evidence>
<dbReference type="InterPro" id="IPR055348">
    <property type="entry name" value="DctQ"/>
</dbReference>
<dbReference type="Pfam" id="PF04290">
    <property type="entry name" value="DctQ"/>
    <property type="match status" value="1"/>
</dbReference>
<comment type="subcellular location">
    <subcellularLocation>
        <location evidence="1">Cell inner membrane</location>
        <topology evidence="1">Multi-pass membrane protein</topology>
    </subcellularLocation>
</comment>
<evidence type="ECO:0000256" key="7">
    <source>
        <dbReference type="ARBA" id="ARBA00023136"/>
    </source>
</evidence>
<evidence type="ECO:0000259" key="10">
    <source>
        <dbReference type="Pfam" id="PF04290"/>
    </source>
</evidence>
<feature type="transmembrane region" description="Helical" evidence="9">
    <location>
        <begin position="145"/>
        <end position="166"/>
    </location>
</feature>
<organism evidence="11 12">
    <name type="scientific">Desulfosudis oleivorans (strain DSM 6200 / JCM 39069 / Hxd3)</name>
    <name type="common">Desulfococcus oleovorans</name>
    <dbReference type="NCBI Taxonomy" id="96561"/>
    <lineage>
        <taxon>Bacteria</taxon>
        <taxon>Pseudomonadati</taxon>
        <taxon>Thermodesulfobacteriota</taxon>
        <taxon>Desulfobacteria</taxon>
        <taxon>Desulfobacterales</taxon>
        <taxon>Desulfosudaceae</taxon>
        <taxon>Desulfosudis</taxon>
    </lineage>
</organism>
<evidence type="ECO:0000256" key="8">
    <source>
        <dbReference type="ARBA" id="ARBA00038436"/>
    </source>
</evidence>
<dbReference type="PANTHER" id="PTHR35011:SF2">
    <property type="entry name" value="2,3-DIKETO-L-GULONATE TRAP TRANSPORTER SMALL PERMEASE PROTEIN YIAM"/>
    <property type="match status" value="1"/>
</dbReference>
<evidence type="ECO:0000256" key="5">
    <source>
        <dbReference type="ARBA" id="ARBA00022692"/>
    </source>
</evidence>
<evidence type="ECO:0000256" key="3">
    <source>
        <dbReference type="ARBA" id="ARBA00022475"/>
    </source>
</evidence>
<dbReference type="GO" id="GO:0015740">
    <property type="term" value="P:C4-dicarboxylate transport"/>
    <property type="evidence" value="ECO:0007669"/>
    <property type="project" value="TreeGrafter"/>
</dbReference>
<keyword evidence="3" id="KW-1003">Cell membrane</keyword>
<keyword evidence="5 9" id="KW-0812">Transmembrane</keyword>
<dbReference type="GO" id="GO:0005886">
    <property type="term" value="C:plasma membrane"/>
    <property type="evidence" value="ECO:0007669"/>
    <property type="project" value="UniProtKB-SubCell"/>
</dbReference>
<feature type="transmembrane region" description="Helical" evidence="9">
    <location>
        <begin position="63"/>
        <end position="81"/>
    </location>
</feature>
<keyword evidence="7 9" id="KW-0472">Membrane</keyword>
<keyword evidence="12" id="KW-1185">Reference proteome</keyword>
<sequence length="176" mass="20121">MTLAPSRIVRVVLLFHRSLVGLEKTLLCLLLFSMIGLAFFQVVLRNFFDFGFVWLNEVLRAQVVWLVFIGAALAADQQRHLRIDLVSRLLRHRVVIRRLTDAFADLFCAAASVLLFWAAVQYIVLTRPFSPETVFFGAPEWMLRLVIPYAFAAMAIRSAAFVVNGLRRLKREIAVQ</sequence>
<keyword evidence="4" id="KW-0997">Cell inner membrane</keyword>
<evidence type="ECO:0000256" key="9">
    <source>
        <dbReference type="SAM" id="Phobius"/>
    </source>
</evidence>
<feature type="transmembrane region" description="Helical" evidence="9">
    <location>
        <begin position="102"/>
        <end position="125"/>
    </location>
</feature>
<accession>A9A040</accession>
<dbReference type="HOGENOM" id="CLU_086356_3_7_7"/>
<dbReference type="eggNOG" id="COG3090">
    <property type="taxonomic scope" value="Bacteria"/>
</dbReference>
<gene>
    <name evidence="11" type="ordered locus">Dole_3156</name>
</gene>
<evidence type="ECO:0000256" key="2">
    <source>
        <dbReference type="ARBA" id="ARBA00022448"/>
    </source>
</evidence>
<dbReference type="KEGG" id="dol:Dole_3156"/>
<name>A9A040_DESOH</name>
<evidence type="ECO:0000256" key="6">
    <source>
        <dbReference type="ARBA" id="ARBA00022989"/>
    </source>
</evidence>
<evidence type="ECO:0000313" key="12">
    <source>
        <dbReference type="Proteomes" id="UP000008561"/>
    </source>
</evidence>
<dbReference type="OrthoDB" id="5418442at2"/>
<protein>
    <submittedName>
        <fullName evidence="11">Tripartite ATP-independent periplasmic transporter DctQ component</fullName>
    </submittedName>
</protein>
<dbReference type="STRING" id="96561.Dole_3156"/>
<dbReference type="EMBL" id="CP000859">
    <property type="protein sequence ID" value="ABW68959.1"/>
    <property type="molecule type" value="Genomic_DNA"/>
</dbReference>
<dbReference type="GO" id="GO:0022857">
    <property type="term" value="F:transmembrane transporter activity"/>
    <property type="evidence" value="ECO:0007669"/>
    <property type="project" value="TreeGrafter"/>
</dbReference>
<comment type="similarity">
    <text evidence="8">Belongs to the TRAP transporter small permease family.</text>
</comment>
<feature type="domain" description="Tripartite ATP-independent periplasmic transporters DctQ component" evidence="10">
    <location>
        <begin position="34"/>
        <end position="167"/>
    </location>
</feature>
<dbReference type="InterPro" id="IPR007387">
    <property type="entry name" value="TRAP_DctQ"/>
</dbReference>
<dbReference type="AlphaFoldDB" id="A9A040"/>
<evidence type="ECO:0000256" key="4">
    <source>
        <dbReference type="ARBA" id="ARBA00022519"/>
    </source>
</evidence>
<reference evidence="11 12" key="1">
    <citation type="submission" date="2007-10" db="EMBL/GenBank/DDBJ databases">
        <title>Complete sequence of Desulfococcus oleovorans Hxd3.</title>
        <authorList>
            <consortium name="US DOE Joint Genome Institute"/>
            <person name="Copeland A."/>
            <person name="Lucas S."/>
            <person name="Lapidus A."/>
            <person name="Barry K."/>
            <person name="Glavina del Rio T."/>
            <person name="Dalin E."/>
            <person name="Tice H."/>
            <person name="Pitluck S."/>
            <person name="Kiss H."/>
            <person name="Brettin T."/>
            <person name="Bruce D."/>
            <person name="Detter J.C."/>
            <person name="Han C."/>
            <person name="Schmutz J."/>
            <person name="Larimer F."/>
            <person name="Land M."/>
            <person name="Hauser L."/>
            <person name="Kyrpides N."/>
            <person name="Kim E."/>
            <person name="Wawrik B."/>
            <person name="Richardson P."/>
        </authorList>
    </citation>
    <scope>NUCLEOTIDE SEQUENCE [LARGE SCALE GENOMIC DNA]</scope>
    <source>
        <strain evidence="12">DSM 6200 / JCM 39069 / Hxd3</strain>
    </source>
</reference>
<keyword evidence="6 9" id="KW-1133">Transmembrane helix</keyword>
<dbReference type="PANTHER" id="PTHR35011">
    <property type="entry name" value="2,3-DIKETO-L-GULONATE TRAP TRANSPORTER SMALL PERMEASE PROTEIN YIAM"/>
    <property type="match status" value="1"/>
</dbReference>
<evidence type="ECO:0000256" key="1">
    <source>
        <dbReference type="ARBA" id="ARBA00004429"/>
    </source>
</evidence>
<feature type="transmembrane region" description="Helical" evidence="9">
    <location>
        <begin position="25"/>
        <end position="43"/>
    </location>
</feature>
<dbReference type="RefSeq" id="WP_012176569.1">
    <property type="nucleotide sequence ID" value="NC_009943.1"/>
</dbReference>
<dbReference type="Proteomes" id="UP000008561">
    <property type="component" value="Chromosome"/>
</dbReference>